<dbReference type="SUPFAM" id="SSF81901">
    <property type="entry name" value="HCP-like"/>
    <property type="match status" value="1"/>
</dbReference>
<evidence type="ECO:0000259" key="3">
    <source>
        <dbReference type="PROSITE" id="PS50089"/>
    </source>
</evidence>
<sequence length="303" mass="33852">MGHQPQPHEDPVSFFSVRDTIMKICGACEREMPDGSYSEEQRAQRQSSRRCEECVAAGNELVLMKKGRTRSEADDCPICQSPLPLDKKQSVFKPCCMKRVCKGCLLAARKRGMRDCPFCRTPTPDESQTLAMVRKRVAAGDPVAICVLGTKYFFGKYGLKKDDVTRAAELYERAAKLGVKEAHFNLACLYANGADVEKDMAKALRHYESAATCGHVPARFNLGCKEYKDGKYDLALQHWMISAKLGFDDSLNSVKRLFMAGLATKGDYAAALRGYQKAVEEMPSPDRAEAKELREDPSNRQRN</sequence>
<dbReference type="AlphaFoldDB" id="K0SK47"/>
<evidence type="ECO:0000256" key="2">
    <source>
        <dbReference type="SAM" id="MobiDB-lite"/>
    </source>
</evidence>
<keyword evidence="5" id="KW-1185">Reference proteome</keyword>
<dbReference type="InterPro" id="IPR006597">
    <property type="entry name" value="Sel1-like"/>
</dbReference>
<dbReference type="GO" id="GO:0005737">
    <property type="term" value="C:cytoplasm"/>
    <property type="evidence" value="ECO:0007669"/>
    <property type="project" value="UniProtKB-ARBA"/>
</dbReference>
<proteinExistence type="predicted"/>
<dbReference type="GO" id="GO:0008270">
    <property type="term" value="F:zinc ion binding"/>
    <property type="evidence" value="ECO:0007669"/>
    <property type="project" value="UniProtKB-KW"/>
</dbReference>
<dbReference type="Pfam" id="PF08238">
    <property type="entry name" value="Sel1"/>
    <property type="match status" value="2"/>
</dbReference>
<evidence type="ECO:0000313" key="5">
    <source>
        <dbReference type="Proteomes" id="UP000266841"/>
    </source>
</evidence>
<dbReference type="eggNOG" id="ENOG502QV88">
    <property type="taxonomic scope" value="Eukaryota"/>
</dbReference>
<dbReference type="InterPro" id="IPR013083">
    <property type="entry name" value="Znf_RING/FYVE/PHD"/>
</dbReference>
<dbReference type="Proteomes" id="UP000266841">
    <property type="component" value="Unassembled WGS sequence"/>
</dbReference>
<feature type="domain" description="RING-type" evidence="3">
    <location>
        <begin position="76"/>
        <end position="120"/>
    </location>
</feature>
<reference evidence="4 5" key="1">
    <citation type="journal article" date="2012" name="Genome Biol.">
        <title>Genome and low-iron response of an oceanic diatom adapted to chronic iron limitation.</title>
        <authorList>
            <person name="Lommer M."/>
            <person name="Specht M."/>
            <person name="Roy A.S."/>
            <person name="Kraemer L."/>
            <person name="Andreson R."/>
            <person name="Gutowska M.A."/>
            <person name="Wolf J."/>
            <person name="Bergner S.V."/>
            <person name="Schilhabel M.B."/>
            <person name="Klostermeier U.C."/>
            <person name="Beiko R.G."/>
            <person name="Rosenstiel P."/>
            <person name="Hippler M."/>
            <person name="Laroche J."/>
        </authorList>
    </citation>
    <scope>NUCLEOTIDE SEQUENCE [LARGE SCALE GENOMIC DNA]</scope>
    <source>
        <strain evidence="4 5">CCMP1005</strain>
    </source>
</reference>
<dbReference type="OrthoDB" id="774873at2759"/>
<dbReference type="PANTHER" id="PTHR43628:SF1">
    <property type="entry name" value="CHITIN SYNTHASE REGULATORY FACTOR 2-RELATED"/>
    <property type="match status" value="1"/>
</dbReference>
<feature type="region of interest" description="Disordered" evidence="2">
    <location>
        <begin position="280"/>
        <end position="303"/>
    </location>
</feature>
<dbReference type="PANTHER" id="PTHR43628">
    <property type="entry name" value="ACTIVATOR OF C KINASE PROTEIN 1-RELATED"/>
    <property type="match status" value="1"/>
</dbReference>
<dbReference type="Gene3D" id="1.25.40.10">
    <property type="entry name" value="Tetratricopeptide repeat domain"/>
    <property type="match status" value="1"/>
</dbReference>
<dbReference type="InterPro" id="IPR001841">
    <property type="entry name" value="Znf_RING"/>
</dbReference>
<evidence type="ECO:0000313" key="4">
    <source>
        <dbReference type="EMBL" id="EJK66638.1"/>
    </source>
</evidence>
<evidence type="ECO:0000256" key="1">
    <source>
        <dbReference type="PROSITE-ProRule" id="PRU00175"/>
    </source>
</evidence>
<dbReference type="InterPro" id="IPR011990">
    <property type="entry name" value="TPR-like_helical_dom_sf"/>
</dbReference>
<keyword evidence="1" id="KW-0863">Zinc-finger</keyword>
<keyword evidence="1" id="KW-0479">Metal-binding</keyword>
<dbReference type="SUPFAM" id="SSF57850">
    <property type="entry name" value="RING/U-box"/>
    <property type="match status" value="1"/>
</dbReference>
<name>K0SK47_THAOC</name>
<keyword evidence="1" id="KW-0862">Zinc</keyword>
<dbReference type="Gene3D" id="3.30.40.10">
    <property type="entry name" value="Zinc/RING finger domain, C3HC4 (zinc finger)"/>
    <property type="match status" value="1"/>
</dbReference>
<organism evidence="4 5">
    <name type="scientific">Thalassiosira oceanica</name>
    <name type="common">Marine diatom</name>
    <dbReference type="NCBI Taxonomy" id="159749"/>
    <lineage>
        <taxon>Eukaryota</taxon>
        <taxon>Sar</taxon>
        <taxon>Stramenopiles</taxon>
        <taxon>Ochrophyta</taxon>
        <taxon>Bacillariophyta</taxon>
        <taxon>Coscinodiscophyceae</taxon>
        <taxon>Thalassiosirophycidae</taxon>
        <taxon>Thalassiosirales</taxon>
        <taxon>Thalassiosiraceae</taxon>
        <taxon>Thalassiosira</taxon>
    </lineage>
</organism>
<dbReference type="PROSITE" id="PS50089">
    <property type="entry name" value="ZF_RING_2"/>
    <property type="match status" value="1"/>
</dbReference>
<dbReference type="InterPro" id="IPR052945">
    <property type="entry name" value="Mitotic_Regulator"/>
</dbReference>
<gene>
    <name evidence="4" type="ORF">THAOC_12427</name>
</gene>
<accession>K0SK47</accession>
<dbReference type="SMART" id="SM00671">
    <property type="entry name" value="SEL1"/>
    <property type="match status" value="3"/>
</dbReference>
<protein>
    <recommendedName>
        <fullName evidence="3">RING-type domain-containing protein</fullName>
    </recommendedName>
</protein>
<comment type="caution">
    <text evidence="4">The sequence shown here is derived from an EMBL/GenBank/DDBJ whole genome shotgun (WGS) entry which is preliminary data.</text>
</comment>
<dbReference type="EMBL" id="AGNL01014593">
    <property type="protein sequence ID" value="EJK66638.1"/>
    <property type="molecule type" value="Genomic_DNA"/>
</dbReference>